<protein>
    <submittedName>
        <fullName evidence="1">Uncharacterized protein</fullName>
    </submittedName>
</protein>
<dbReference type="Proteomes" id="UP000190367">
    <property type="component" value="Unassembled WGS sequence"/>
</dbReference>
<name>A0A1T4T8S3_9BACT</name>
<proteinExistence type="predicted"/>
<gene>
    <name evidence="1" type="ORF">SAMN04488128_104197</name>
</gene>
<keyword evidence="2" id="KW-1185">Reference proteome</keyword>
<dbReference type="STRING" id="634771.SAMN04488128_104197"/>
<dbReference type="EMBL" id="FUWZ01000004">
    <property type="protein sequence ID" value="SKA36950.1"/>
    <property type="molecule type" value="Genomic_DNA"/>
</dbReference>
<evidence type="ECO:0000313" key="1">
    <source>
        <dbReference type="EMBL" id="SKA36950.1"/>
    </source>
</evidence>
<reference evidence="2" key="1">
    <citation type="submission" date="2017-02" db="EMBL/GenBank/DDBJ databases">
        <authorList>
            <person name="Varghese N."/>
            <person name="Submissions S."/>
        </authorList>
    </citation>
    <scope>NUCLEOTIDE SEQUENCE [LARGE SCALE GENOMIC DNA]</scope>
    <source>
        <strain evidence="2">DSM 22224</strain>
    </source>
</reference>
<dbReference type="AlphaFoldDB" id="A0A1T4T8S3"/>
<evidence type="ECO:0000313" key="2">
    <source>
        <dbReference type="Proteomes" id="UP000190367"/>
    </source>
</evidence>
<sequence length="41" mass="4923">MYLNLSIVMKFINIMILNCLNTLVLDYNNCKKDIFHINFNK</sequence>
<accession>A0A1T4T8S3</accession>
<organism evidence="1 2">
    <name type="scientific">Chitinophaga eiseniae</name>
    <dbReference type="NCBI Taxonomy" id="634771"/>
    <lineage>
        <taxon>Bacteria</taxon>
        <taxon>Pseudomonadati</taxon>
        <taxon>Bacteroidota</taxon>
        <taxon>Chitinophagia</taxon>
        <taxon>Chitinophagales</taxon>
        <taxon>Chitinophagaceae</taxon>
        <taxon>Chitinophaga</taxon>
    </lineage>
</organism>